<proteinExistence type="predicted"/>
<sequence length="77" mass="8950">MYVRGSHDIWLRYTPDTGLRVCDIVRPHGFLPKHMVSVGRYILMIPDPYYAYDYTPHDGYAGIDEVLMYDPVSGVFH</sequence>
<organism evidence="1 2">
    <name type="scientific">Kipferlia bialata</name>
    <dbReference type="NCBI Taxonomy" id="797122"/>
    <lineage>
        <taxon>Eukaryota</taxon>
        <taxon>Metamonada</taxon>
        <taxon>Carpediemonas-like organisms</taxon>
        <taxon>Kipferlia</taxon>
    </lineage>
</organism>
<reference evidence="1 2" key="1">
    <citation type="journal article" date="2018" name="PLoS ONE">
        <title>The draft genome of Kipferlia bialata reveals reductive genome evolution in fornicate parasites.</title>
        <authorList>
            <person name="Tanifuji G."/>
            <person name="Takabayashi S."/>
            <person name="Kume K."/>
            <person name="Takagi M."/>
            <person name="Nakayama T."/>
            <person name="Kamikawa R."/>
            <person name="Inagaki Y."/>
            <person name="Hashimoto T."/>
        </authorList>
    </citation>
    <scope>NUCLEOTIDE SEQUENCE [LARGE SCALE GENOMIC DNA]</scope>
    <source>
        <strain evidence="1">NY0173</strain>
    </source>
</reference>
<accession>A0A9K3DA97</accession>
<dbReference type="EMBL" id="BDIP01007777">
    <property type="protein sequence ID" value="GIQ91472.1"/>
    <property type="molecule type" value="Genomic_DNA"/>
</dbReference>
<gene>
    <name evidence="1" type="ORF">KIPB_014742</name>
</gene>
<evidence type="ECO:0000313" key="1">
    <source>
        <dbReference type="EMBL" id="GIQ91472.1"/>
    </source>
</evidence>
<dbReference type="AlphaFoldDB" id="A0A9K3DA97"/>
<dbReference type="Proteomes" id="UP000265618">
    <property type="component" value="Unassembled WGS sequence"/>
</dbReference>
<name>A0A9K3DA97_9EUKA</name>
<feature type="non-terminal residue" evidence="1">
    <location>
        <position position="1"/>
    </location>
</feature>
<keyword evidence="2" id="KW-1185">Reference proteome</keyword>
<protein>
    <submittedName>
        <fullName evidence="1">Uncharacterized protein</fullName>
    </submittedName>
</protein>
<evidence type="ECO:0000313" key="2">
    <source>
        <dbReference type="Proteomes" id="UP000265618"/>
    </source>
</evidence>
<comment type="caution">
    <text evidence="1">The sequence shown here is derived from an EMBL/GenBank/DDBJ whole genome shotgun (WGS) entry which is preliminary data.</text>
</comment>